<dbReference type="Proteomes" id="UP001321473">
    <property type="component" value="Unassembled WGS sequence"/>
</dbReference>
<protein>
    <recommendedName>
        <fullName evidence="3">Sulfotransferase domain-containing protein</fullName>
    </recommendedName>
</protein>
<organism evidence="4 5">
    <name type="scientific">Amblyomma americanum</name>
    <name type="common">Lone star tick</name>
    <dbReference type="NCBI Taxonomy" id="6943"/>
    <lineage>
        <taxon>Eukaryota</taxon>
        <taxon>Metazoa</taxon>
        <taxon>Ecdysozoa</taxon>
        <taxon>Arthropoda</taxon>
        <taxon>Chelicerata</taxon>
        <taxon>Arachnida</taxon>
        <taxon>Acari</taxon>
        <taxon>Parasitiformes</taxon>
        <taxon>Ixodida</taxon>
        <taxon>Ixodoidea</taxon>
        <taxon>Ixodidae</taxon>
        <taxon>Amblyomminae</taxon>
        <taxon>Amblyomma</taxon>
    </lineage>
</organism>
<proteinExistence type="inferred from homology"/>
<dbReference type="GO" id="GO:0008146">
    <property type="term" value="F:sulfotransferase activity"/>
    <property type="evidence" value="ECO:0007669"/>
    <property type="project" value="InterPro"/>
</dbReference>
<name>A0AAQ4F6V3_AMBAM</name>
<evidence type="ECO:0000256" key="2">
    <source>
        <dbReference type="ARBA" id="ARBA00022679"/>
    </source>
</evidence>
<evidence type="ECO:0000259" key="3">
    <source>
        <dbReference type="Pfam" id="PF00685"/>
    </source>
</evidence>
<keyword evidence="5" id="KW-1185">Reference proteome</keyword>
<evidence type="ECO:0000256" key="1">
    <source>
        <dbReference type="ARBA" id="ARBA00005771"/>
    </source>
</evidence>
<evidence type="ECO:0000313" key="5">
    <source>
        <dbReference type="Proteomes" id="UP001321473"/>
    </source>
</evidence>
<keyword evidence="2" id="KW-0808">Transferase</keyword>
<dbReference type="Pfam" id="PF00685">
    <property type="entry name" value="Sulfotransfer_1"/>
    <property type="match status" value="1"/>
</dbReference>
<dbReference type="SUPFAM" id="SSF52540">
    <property type="entry name" value="P-loop containing nucleoside triphosphate hydrolases"/>
    <property type="match status" value="1"/>
</dbReference>
<dbReference type="InterPro" id="IPR000863">
    <property type="entry name" value="Sulfotransferase_dom"/>
</dbReference>
<gene>
    <name evidence="4" type="ORF">V5799_016222</name>
</gene>
<comment type="similarity">
    <text evidence="1">Belongs to the sulfotransferase 1 family.</text>
</comment>
<sequence>MVHHHDRFFSLLSCIRRSLPLSSTRSVPSVQENLGGGLTSTMEPSDYMEICLVPMMTVFSEENVLSAMQYRPRVNDTVIATYPKCGTTWTQYIVSNILTRVNTPIKPGEYMLFSPLIELTGAEVADRLERKGPVITHLPLSNMVFSKQAKYIYVARNPYDCCVSCYYFFLGLTPKSTDDVSFGTFLEKFLAGKTLYGGFFEHLLPWYNLRDEPNVLFFTYEQLKSDTGLWILKIADFLGEEHGKALREDRDFYERVLQSSSLQAMKVVFNYTPFERIQSLGNLSQERSLRCLDFCQAFSAAAPEMHRGSAFVRSGKVGDWKVHFTPEQVEKTKAWIEEKTKGSDVMTLWKDLDIPH</sequence>
<dbReference type="EMBL" id="JARKHS020006663">
    <property type="protein sequence ID" value="KAK8782445.1"/>
    <property type="molecule type" value="Genomic_DNA"/>
</dbReference>
<reference evidence="4 5" key="1">
    <citation type="journal article" date="2023" name="Arcadia Sci">
        <title>De novo assembly of a long-read Amblyomma americanum tick genome.</title>
        <authorList>
            <person name="Chou S."/>
            <person name="Poskanzer K.E."/>
            <person name="Rollins M."/>
            <person name="Thuy-Boun P.S."/>
        </authorList>
    </citation>
    <scope>NUCLEOTIDE SEQUENCE [LARGE SCALE GENOMIC DNA]</scope>
    <source>
        <strain evidence="4">F_SG_1</strain>
        <tissue evidence="4">Salivary glands</tissue>
    </source>
</reference>
<evidence type="ECO:0000313" key="4">
    <source>
        <dbReference type="EMBL" id="KAK8782445.1"/>
    </source>
</evidence>
<accession>A0AAQ4F6V3</accession>
<dbReference type="InterPro" id="IPR027417">
    <property type="entry name" value="P-loop_NTPase"/>
</dbReference>
<dbReference type="AlphaFoldDB" id="A0AAQ4F6V3"/>
<dbReference type="PANTHER" id="PTHR11783">
    <property type="entry name" value="SULFOTRANSFERASE SULT"/>
    <property type="match status" value="1"/>
</dbReference>
<dbReference type="Gene3D" id="3.40.50.300">
    <property type="entry name" value="P-loop containing nucleotide triphosphate hydrolases"/>
    <property type="match status" value="1"/>
</dbReference>
<feature type="domain" description="Sulfotransferase" evidence="3">
    <location>
        <begin position="75"/>
        <end position="343"/>
    </location>
</feature>
<comment type="caution">
    <text evidence="4">The sequence shown here is derived from an EMBL/GenBank/DDBJ whole genome shotgun (WGS) entry which is preliminary data.</text>
</comment>